<proteinExistence type="predicted"/>
<reference evidence="3" key="1">
    <citation type="journal article" date="2013" name="J. Plant Res.">
        <title>Effect of fungi and light on seed germination of three Opuntia species from semiarid lands of central Mexico.</title>
        <authorList>
            <person name="Delgado-Sanchez P."/>
            <person name="Jimenez-Bremont J.F."/>
            <person name="Guerrero-Gonzalez Mde L."/>
            <person name="Flores J."/>
        </authorList>
    </citation>
    <scope>NUCLEOTIDE SEQUENCE</scope>
    <source>
        <tissue evidence="3">Cladode</tissue>
    </source>
</reference>
<evidence type="ECO:0000256" key="2">
    <source>
        <dbReference type="SAM" id="SignalP"/>
    </source>
</evidence>
<name>A0A7C8YZA0_OPUST</name>
<organism evidence="3">
    <name type="scientific">Opuntia streptacantha</name>
    <name type="common">Prickly pear cactus</name>
    <name type="synonym">Opuntia cardona</name>
    <dbReference type="NCBI Taxonomy" id="393608"/>
    <lineage>
        <taxon>Eukaryota</taxon>
        <taxon>Viridiplantae</taxon>
        <taxon>Streptophyta</taxon>
        <taxon>Embryophyta</taxon>
        <taxon>Tracheophyta</taxon>
        <taxon>Spermatophyta</taxon>
        <taxon>Magnoliopsida</taxon>
        <taxon>eudicotyledons</taxon>
        <taxon>Gunneridae</taxon>
        <taxon>Pentapetalae</taxon>
        <taxon>Caryophyllales</taxon>
        <taxon>Cactineae</taxon>
        <taxon>Cactaceae</taxon>
        <taxon>Opuntioideae</taxon>
        <taxon>Opuntia</taxon>
    </lineage>
</organism>
<keyword evidence="1" id="KW-1133">Transmembrane helix</keyword>
<feature type="signal peptide" evidence="2">
    <location>
        <begin position="1"/>
        <end position="24"/>
    </location>
</feature>
<feature type="transmembrane region" description="Helical" evidence="1">
    <location>
        <begin position="117"/>
        <end position="137"/>
    </location>
</feature>
<evidence type="ECO:0008006" key="4">
    <source>
        <dbReference type="Google" id="ProtNLM"/>
    </source>
</evidence>
<protein>
    <recommendedName>
        <fullName evidence="4">PGG domain-containing protein</fullName>
    </recommendedName>
</protein>
<feature type="chain" id="PRO_5028279045" description="PGG domain-containing protein" evidence="2">
    <location>
        <begin position="25"/>
        <end position="147"/>
    </location>
</feature>
<reference evidence="3" key="2">
    <citation type="submission" date="2020-07" db="EMBL/GenBank/DDBJ databases">
        <authorList>
            <person name="Vera ALvarez R."/>
            <person name="Arias-Moreno D.M."/>
            <person name="Jimenez-Jacinto V."/>
            <person name="Jimenez-Bremont J.F."/>
            <person name="Swaminathan K."/>
            <person name="Moose S.P."/>
            <person name="Guerrero-Gonzalez M.L."/>
            <person name="Marino-Ramirez L."/>
            <person name="Landsman D."/>
            <person name="Rodriguez-Kessler M."/>
            <person name="Delgado-Sanchez P."/>
        </authorList>
    </citation>
    <scope>NUCLEOTIDE SEQUENCE</scope>
    <source>
        <tissue evidence="3">Cladode</tissue>
    </source>
</reference>
<dbReference type="EMBL" id="GISG01070557">
    <property type="protein sequence ID" value="MBA4629695.1"/>
    <property type="molecule type" value="Transcribed_RNA"/>
</dbReference>
<evidence type="ECO:0000256" key="1">
    <source>
        <dbReference type="SAM" id="Phobius"/>
    </source>
</evidence>
<dbReference type="AlphaFoldDB" id="A0A7C8YZA0"/>
<keyword evidence="2" id="KW-0732">Signal</keyword>
<evidence type="ECO:0000313" key="3">
    <source>
        <dbReference type="EMBL" id="MBA4629695.1"/>
    </source>
</evidence>
<accession>A0A7C8YZA0</accession>
<feature type="transmembrane region" description="Helical" evidence="1">
    <location>
        <begin position="41"/>
        <end position="60"/>
    </location>
</feature>
<keyword evidence="1" id="KW-0812">Transmembrane</keyword>
<sequence>MAKFSLFVAIIMIILIAVIRGGSAAEEDWERSRSNRPDQESAFVFVNLAVFGAIAFGIFLERAQVGSYTLTVFVFAAAFAVCFVFVQALMRFFFSSFASTNPFLRCFNELGLLNSLFYGWICSFFQSLFYILCNHVVGPGYRAFRGS</sequence>
<feature type="transmembrane region" description="Helical" evidence="1">
    <location>
        <begin position="72"/>
        <end position="94"/>
    </location>
</feature>
<keyword evidence="1" id="KW-0472">Membrane</keyword>